<organism evidence="2 3">
    <name type="scientific">Bonamia ostreae</name>
    <dbReference type="NCBI Taxonomy" id="126728"/>
    <lineage>
        <taxon>Eukaryota</taxon>
        <taxon>Sar</taxon>
        <taxon>Rhizaria</taxon>
        <taxon>Endomyxa</taxon>
        <taxon>Ascetosporea</taxon>
        <taxon>Haplosporida</taxon>
        <taxon>Bonamia</taxon>
    </lineage>
</organism>
<evidence type="ECO:0000313" key="2">
    <source>
        <dbReference type="EMBL" id="MES1919511.1"/>
    </source>
</evidence>
<accession>A0ABV2AIK9</accession>
<keyword evidence="3" id="KW-1185">Reference proteome</keyword>
<dbReference type="Pfam" id="PF21131">
    <property type="entry name" value="eEFSec_4th"/>
    <property type="match status" value="1"/>
</dbReference>
<evidence type="ECO:0000259" key="1">
    <source>
        <dbReference type="Pfam" id="PF21131"/>
    </source>
</evidence>
<feature type="domain" description="Selenocysteine-specific elongation factor C-terminal RIFT" evidence="1">
    <location>
        <begin position="110"/>
        <end position="189"/>
    </location>
</feature>
<name>A0ABV2AIK9_9EUKA</name>
<dbReference type="EMBL" id="JBDODL010000312">
    <property type="protein sequence ID" value="MES1919511.1"/>
    <property type="molecule type" value="Genomic_DNA"/>
</dbReference>
<reference evidence="2 3" key="1">
    <citation type="journal article" date="2024" name="BMC Biol.">
        <title>Comparative genomics of Ascetosporea gives new insight into the evolutionary basis for animal parasitism in Rhizaria.</title>
        <authorList>
            <person name="Hiltunen Thoren M."/>
            <person name="Onut-Brannstrom I."/>
            <person name="Alfjorden A."/>
            <person name="Peckova H."/>
            <person name="Swords F."/>
            <person name="Hooper C."/>
            <person name="Holzer A.S."/>
            <person name="Bass D."/>
            <person name="Burki F."/>
        </authorList>
    </citation>
    <scope>NUCLEOTIDE SEQUENCE [LARGE SCALE GENOMIC DNA]</scope>
    <source>
        <strain evidence="2">20-A016</strain>
    </source>
</reference>
<protein>
    <recommendedName>
        <fullName evidence="1">Selenocysteine-specific elongation factor C-terminal RIFT domain-containing protein</fullName>
    </recommendedName>
</protein>
<dbReference type="Proteomes" id="UP001439008">
    <property type="component" value="Unassembled WGS sequence"/>
</dbReference>
<gene>
    <name evidence="2" type="ORF">MHBO_001329</name>
</gene>
<evidence type="ECO:0000313" key="3">
    <source>
        <dbReference type="Proteomes" id="UP001439008"/>
    </source>
</evidence>
<proteinExistence type="predicted"/>
<sequence>MEVKMFKRTEFESTKKIYINSGYTNINANPRFLVDEGINYPDDKKSFLYKEKLKFCKTEKFFVLLTFNKKIIYNEKFPIVALDLDCVDFRFLFYGTPNLVFENEKEIFSKITIYKSKSKTGKIERIQSENRLICSKMFSPFAKFSVFQNFVVRVNGHNAIIKKSFGDFRKTGKFVVAVTEETEDQLKEISFSDENIVKLDFKKIAFGPSKGDIFQ</sequence>
<comment type="caution">
    <text evidence="2">The sequence shown here is derived from an EMBL/GenBank/DDBJ whole genome shotgun (WGS) entry which is preliminary data.</text>
</comment>
<dbReference type="InterPro" id="IPR049394">
    <property type="entry name" value="eEFSec_C"/>
</dbReference>